<dbReference type="RefSeq" id="WP_125066796.1">
    <property type="nucleotide sequence ID" value="NZ_CP032548.1"/>
</dbReference>
<dbReference type="EMBL" id="CP032548">
    <property type="protein sequence ID" value="AZJ34987.1"/>
    <property type="molecule type" value="Genomic_DNA"/>
</dbReference>
<reference evidence="1 2" key="1">
    <citation type="submission" date="2018-09" db="EMBL/GenBank/DDBJ databases">
        <title>Insights into the microbiota of Asian seabass (Lates calcarifer) with tenacibaculosis symptoms and description of sp. nov. Tenacibaculum singaporense.</title>
        <authorList>
            <person name="Miyake S."/>
            <person name="Soh M."/>
            <person name="Azman M.N."/>
            <person name="Ngoh S.Y."/>
            <person name="Orban L."/>
        </authorList>
    </citation>
    <scope>NUCLEOTIDE SEQUENCE [LARGE SCALE GENOMIC DNA]</scope>
    <source>
        <strain evidence="1 2">DSM 106434</strain>
    </source>
</reference>
<keyword evidence="2" id="KW-1185">Reference proteome</keyword>
<protein>
    <recommendedName>
        <fullName evidence="3">RiboL-PSP-HEPN domain-containing protein</fullName>
    </recommendedName>
</protein>
<evidence type="ECO:0008006" key="3">
    <source>
        <dbReference type="Google" id="ProtNLM"/>
    </source>
</evidence>
<gene>
    <name evidence="1" type="ORF">D6T69_05380</name>
</gene>
<organism evidence="1 2">
    <name type="scientific">Tenacibaculum singaporense</name>
    <dbReference type="NCBI Taxonomy" id="2358479"/>
    <lineage>
        <taxon>Bacteria</taxon>
        <taxon>Pseudomonadati</taxon>
        <taxon>Bacteroidota</taxon>
        <taxon>Flavobacteriia</taxon>
        <taxon>Flavobacteriales</taxon>
        <taxon>Flavobacteriaceae</taxon>
        <taxon>Tenacibaculum</taxon>
    </lineage>
</organism>
<dbReference type="AlphaFoldDB" id="A0A3Q8RRX2"/>
<sequence length="186" mass="22275">MKDLNNAINLLTLNNEELKSLESFLNLNLLNKQFYRKILVRNFYSVIESDLFVFRELIKIKLSIDNVNLSYEELLVLTSEDVSLNNDGSIRKTQRFYNFESLLRFTFNTSSKVFNIEKPNYGDNNFKCLKQMSKRRNDITHPKLYKKQIIEKEEIELLINGFKWFMEYRNLIISEVTSWMKVTMNK</sequence>
<dbReference type="KEGG" id="tsig:D6T69_05380"/>
<evidence type="ECO:0000313" key="2">
    <source>
        <dbReference type="Proteomes" id="UP000274593"/>
    </source>
</evidence>
<dbReference type="Proteomes" id="UP000274593">
    <property type="component" value="Chromosome"/>
</dbReference>
<proteinExistence type="predicted"/>
<evidence type="ECO:0000313" key="1">
    <source>
        <dbReference type="EMBL" id="AZJ34987.1"/>
    </source>
</evidence>
<name>A0A3Q8RRX2_9FLAO</name>
<accession>A0A3Q8RRX2</accession>